<keyword evidence="5 6" id="KW-0472">Membrane</keyword>
<feature type="transmembrane region" description="Helical" evidence="6">
    <location>
        <begin position="153"/>
        <end position="174"/>
    </location>
</feature>
<keyword evidence="2" id="KW-1003">Cell membrane</keyword>
<dbReference type="EMBL" id="JACSQF010000010">
    <property type="protein sequence ID" value="MBD7981216.1"/>
    <property type="molecule type" value="Genomic_DNA"/>
</dbReference>
<sequence length="329" mass="34586">MDRPTSRGSAGAAVSGAAGSGLLWTGAMAGALFGWGALVIVSRLRARRVRLDERVGPYLRLHGATSGLLTETSAASRLFTGDNVLGLRIAAAGRLLERFGSSRTEVRRRLDRAGSRESVDQFRARQVVWGALGLAGGLVFALLLAATRGSSPVVLLLLVLLCGVGGLLACDQMLTRRIARREERMLSEFPTIAELLALSVGAGEGPVAAMERVAASAHGELSVELAATLSAVRSGAPLSRALEDLADRTTLASLTRFAEGVAVAVERGTPLAEVLRAQAQDVREAGRRALMESGGRKEVLMMIPVVFLILPVTVVFAVYPSIVTLQIGL</sequence>
<comment type="caution">
    <text evidence="8">The sequence shown here is derived from an EMBL/GenBank/DDBJ whole genome shotgun (WGS) entry which is preliminary data.</text>
</comment>
<dbReference type="PANTHER" id="PTHR35007">
    <property type="entry name" value="INTEGRAL MEMBRANE PROTEIN-RELATED"/>
    <property type="match status" value="1"/>
</dbReference>
<organism evidence="8 9">
    <name type="scientific">Oerskovia merdavium</name>
    <dbReference type="NCBI Taxonomy" id="2762227"/>
    <lineage>
        <taxon>Bacteria</taxon>
        <taxon>Bacillati</taxon>
        <taxon>Actinomycetota</taxon>
        <taxon>Actinomycetes</taxon>
        <taxon>Micrococcales</taxon>
        <taxon>Cellulomonadaceae</taxon>
        <taxon>Oerskovia</taxon>
    </lineage>
</organism>
<comment type="subcellular location">
    <subcellularLocation>
        <location evidence="1">Cell membrane</location>
        <topology evidence="1">Multi-pass membrane protein</topology>
    </subcellularLocation>
</comment>
<evidence type="ECO:0000256" key="4">
    <source>
        <dbReference type="ARBA" id="ARBA00022989"/>
    </source>
</evidence>
<feature type="domain" description="Type II secretion system protein GspF" evidence="7">
    <location>
        <begin position="193"/>
        <end position="317"/>
    </location>
</feature>
<evidence type="ECO:0000256" key="2">
    <source>
        <dbReference type="ARBA" id="ARBA00022475"/>
    </source>
</evidence>
<reference evidence="8 9" key="1">
    <citation type="submission" date="2020-08" db="EMBL/GenBank/DDBJ databases">
        <title>A Genomic Blueprint of the Chicken Gut Microbiome.</title>
        <authorList>
            <person name="Gilroy R."/>
            <person name="Ravi A."/>
            <person name="Getino M."/>
            <person name="Pursley I."/>
            <person name="Horton D.L."/>
            <person name="Alikhan N.-F."/>
            <person name="Baker D."/>
            <person name="Gharbi K."/>
            <person name="Hall N."/>
            <person name="Watson M."/>
            <person name="Adriaenssens E.M."/>
            <person name="Foster-Nyarko E."/>
            <person name="Jarju S."/>
            <person name="Secka A."/>
            <person name="Antonio M."/>
            <person name="Oren A."/>
            <person name="Chaudhuri R."/>
            <person name="La Ragione R.M."/>
            <person name="Hildebrand F."/>
            <person name="Pallen M.J."/>
        </authorList>
    </citation>
    <scope>NUCLEOTIDE SEQUENCE [LARGE SCALE GENOMIC DNA]</scope>
    <source>
        <strain evidence="8 9">Sa2CUA9</strain>
    </source>
</reference>
<protein>
    <submittedName>
        <fullName evidence="8">Type II secretion system F family protein</fullName>
    </submittedName>
</protein>
<feature type="transmembrane region" description="Helical" evidence="6">
    <location>
        <begin position="22"/>
        <end position="41"/>
    </location>
</feature>
<evidence type="ECO:0000259" key="7">
    <source>
        <dbReference type="Pfam" id="PF00482"/>
    </source>
</evidence>
<evidence type="ECO:0000256" key="3">
    <source>
        <dbReference type="ARBA" id="ARBA00022692"/>
    </source>
</evidence>
<evidence type="ECO:0000256" key="6">
    <source>
        <dbReference type="SAM" id="Phobius"/>
    </source>
</evidence>
<evidence type="ECO:0000256" key="1">
    <source>
        <dbReference type="ARBA" id="ARBA00004651"/>
    </source>
</evidence>
<keyword evidence="4 6" id="KW-1133">Transmembrane helix</keyword>
<feature type="transmembrane region" description="Helical" evidence="6">
    <location>
        <begin position="127"/>
        <end position="147"/>
    </location>
</feature>
<proteinExistence type="predicted"/>
<accession>A0ABR8TZL0</accession>
<keyword evidence="9" id="KW-1185">Reference proteome</keyword>
<dbReference type="Proteomes" id="UP000655570">
    <property type="component" value="Unassembled WGS sequence"/>
</dbReference>
<feature type="transmembrane region" description="Helical" evidence="6">
    <location>
        <begin position="299"/>
        <end position="319"/>
    </location>
</feature>
<gene>
    <name evidence="8" type="ORF">H9641_10900</name>
</gene>
<dbReference type="InterPro" id="IPR018076">
    <property type="entry name" value="T2SS_GspF_dom"/>
</dbReference>
<name>A0ABR8TZL0_9CELL</name>
<dbReference type="Pfam" id="PF00482">
    <property type="entry name" value="T2SSF"/>
    <property type="match status" value="1"/>
</dbReference>
<evidence type="ECO:0000256" key="5">
    <source>
        <dbReference type="ARBA" id="ARBA00023136"/>
    </source>
</evidence>
<dbReference type="PANTHER" id="PTHR35007:SF2">
    <property type="entry name" value="PILUS ASSEMBLE PROTEIN"/>
    <property type="match status" value="1"/>
</dbReference>
<evidence type="ECO:0000313" key="9">
    <source>
        <dbReference type="Proteomes" id="UP000655570"/>
    </source>
</evidence>
<keyword evidence="3 6" id="KW-0812">Transmembrane</keyword>
<evidence type="ECO:0000313" key="8">
    <source>
        <dbReference type="EMBL" id="MBD7981216.1"/>
    </source>
</evidence>